<dbReference type="EMBL" id="CAJNOK010041545">
    <property type="protein sequence ID" value="CAF1558723.1"/>
    <property type="molecule type" value="Genomic_DNA"/>
</dbReference>
<reference evidence="3" key="1">
    <citation type="submission" date="2021-02" db="EMBL/GenBank/DDBJ databases">
        <authorList>
            <person name="Nowell W R."/>
        </authorList>
    </citation>
    <scope>NUCLEOTIDE SEQUENCE</scope>
</reference>
<sequence length="35" mass="3641">KINEKATNYDEYGGSDVDDNDRISTGADGYSGVGG</sequence>
<feature type="region of interest" description="Disordered" evidence="1">
    <location>
        <begin position="1"/>
        <end position="35"/>
    </location>
</feature>
<feature type="non-terminal residue" evidence="3">
    <location>
        <position position="1"/>
    </location>
</feature>
<dbReference type="Proteomes" id="UP000682733">
    <property type="component" value="Unassembled WGS sequence"/>
</dbReference>
<evidence type="ECO:0000313" key="3">
    <source>
        <dbReference type="EMBL" id="CAF1579170.1"/>
    </source>
</evidence>
<dbReference type="AlphaFoldDB" id="A0A815Z2I2"/>
<dbReference type="Proteomes" id="UP000663829">
    <property type="component" value="Unassembled WGS sequence"/>
</dbReference>
<evidence type="ECO:0000313" key="2">
    <source>
        <dbReference type="EMBL" id="CAF1558723.1"/>
    </source>
</evidence>
<comment type="caution">
    <text evidence="3">The sequence shown here is derived from an EMBL/GenBank/DDBJ whole genome shotgun (WGS) entry which is preliminary data.</text>
</comment>
<dbReference type="Proteomes" id="UP000677228">
    <property type="component" value="Unassembled WGS sequence"/>
</dbReference>
<evidence type="ECO:0000313" key="4">
    <source>
        <dbReference type="EMBL" id="CAF4350135.1"/>
    </source>
</evidence>
<evidence type="ECO:0000313" key="5">
    <source>
        <dbReference type="EMBL" id="CAF4445780.1"/>
    </source>
</evidence>
<accession>A0A815Z2I2</accession>
<gene>
    <name evidence="3" type="ORF">GPM918_LOCUS40961</name>
    <name evidence="2" type="ORF">OVA965_LOCUS39688</name>
    <name evidence="5" type="ORF">SRO942_LOCUS41955</name>
    <name evidence="4" type="ORF">TMI583_LOCUS41031</name>
</gene>
<dbReference type="EMBL" id="CAJOBC010097209">
    <property type="protein sequence ID" value="CAF4445780.1"/>
    <property type="molecule type" value="Genomic_DNA"/>
</dbReference>
<dbReference type="EMBL" id="CAJOBA010064124">
    <property type="protein sequence ID" value="CAF4350135.1"/>
    <property type="molecule type" value="Genomic_DNA"/>
</dbReference>
<organism evidence="3 6">
    <name type="scientific">Didymodactylos carnosus</name>
    <dbReference type="NCBI Taxonomy" id="1234261"/>
    <lineage>
        <taxon>Eukaryota</taxon>
        <taxon>Metazoa</taxon>
        <taxon>Spiralia</taxon>
        <taxon>Gnathifera</taxon>
        <taxon>Rotifera</taxon>
        <taxon>Eurotatoria</taxon>
        <taxon>Bdelloidea</taxon>
        <taxon>Philodinida</taxon>
        <taxon>Philodinidae</taxon>
        <taxon>Didymodactylos</taxon>
    </lineage>
</organism>
<proteinExistence type="predicted"/>
<dbReference type="EMBL" id="CAJNOQ010031284">
    <property type="protein sequence ID" value="CAF1579170.1"/>
    <property type="molecule type" value="Genomic_DNA"/>
</dbReference>
<evidence type="ECO:0000256" key="1">
    <source>
        <dbReference type="SAM" id="MobiDB-lite"/>
    </source>
</evidence>
<protein>
    <submittedName>
        <fullName evidence="3">Uncharacterized protein</fullName>
    </submittedName>
</protein>
<name>A0A815Z2I2_9BILA</name>
<keyword evidence="6" id="KW-1185">Reference proteome</keyword>
<evidence type="ECO:0000313" key="6">
    <source>
        <dbReference type="Proteomes" id="UP000663829"/>
    </source>
</evidence>
<dbReference type="Proteomes" id="UP000681722">
    <property type="component" value="Unassembled WGS sequence"/>
</dbReference>